<protein>
    <submittedName>
        <fullName evidence="2">Uncharacterized protein</fullName>
    </submittedName>
</protein>
<keyword evidence="1" id="KW-0472">Membrane</keyword>
<sequence length="65" mass="7553">MWEFVVHTGTPTLLEGIASIGLILRVQIQRRRLRQSNQWRKQRRMIIQLLLVSTLNIGINFPGNA</sequence>
<feature type="transmembrane region" description="Helical" evidence="1">
    <location>
        <begin position="6"/>
        <end position="24"/>
    </location>
</feature>
<organism evidence="2 3">
    <name type="scientific">Adineta steineri</name>
    <dbReference type="NCBI Taxonomy" id="433720"/>
    <lineage>
        <taxon>Eukaryota</taxon>
        <taxon>Metazoa</taxon>
        <taxon>Spiralia</taxon>
        <taxon>Gnathifera</taxon>
        <taxon>Rotifera</taxon>
        <taxon>Eurotatoria</taxon>
        <taxon>Bdelloidea</taxon>
        <taxon>Adinetida</taxon>
        <taxon>Adinetidae</taxon>
        <taxon>Adineta</taxon>
    </lineage>
</organism>
<dbReference type="Proteomes" id="UP000663844">
    <property type="component" value="Unassembled WGS sequence"/>
</dbReference>
<accession>A0A820A042</accession>
<keyword evidence="1" id="KW-1133">Transmembrane helix</keyword>
<dbReference type="AlphaFoldDB" id="A0A820A042"/>
<reference evidence="2" key="1">
    <citation type="submission" date="2021-02" db="EMBL/GenBank/DDBJ databases">
        <authorList>
            <person name="Nowell W R."/>
        </authorList>
    </citation>
    <scope>NUCLEOTIDE SEQUENCE</scope>
</reference>
<keyword evidence="1" id="KW-0812">Transmembrane</keyword>
<feature type="non-terminal residue" evidence="2">
    <location>
        <position position="65"/>
    </location>
</feature>
<gene>
    <name evidence="2" type="ORF">OXD698_LOCUS39864</name>
</gene>
<name>A0A820A042_9BILA</name>
<dbReference type="EMBL" id="CAJOAZ010008376">
    <property type="protein sequence ID" value="CAF4183372.1"/>
    <property type="molecule type" value="Genomic_DNA"/>
</dbReference>
<comment type="caution">
    <text evidence="2">The sequence shown here is derived from an EMBL/GenBank/DDBJ whole genome shotgun (WGS) entry which is preliminary data.</text>
</comment>
<proteinExistence type="predicted"/>
<evidence type="ECO:0000313" key="2">
    <source>
        <dbReference type="EMBL" id="CAF4183372.1"/>
    </source>
</evidence>
<evidence type="ECO:0000256" key="1">
    <source>
        <dbReference type="SAM" id="Phobius"/>
    </source>
</evidence>
<evidence type="ECO:0000313" key="3">
    <source>
        <dbReference type="Proteomes" id="UP000663844"/>
    </source>
</evidence>
<feature type="transmembrane region" description="Helical" evidence="1">
    <location>
        <begin position="45"/>
        <end position="63"/>
    </location>
</feature>